<dbReference type="Gene3D" id="1.10.630.10">
    <property type="entry name" value="Cytochrome P450"/>
    <property type="match status" value="1"/>
</dbReference>
<organism evidence="7 8">
    <name type="scientific">Cordylochernes scorpioides</name>
    <dbReference type="NCBI Taxonomy" id="51811"/>
    <lineage>
        <taxon>Eukaryota</taxon>
        <taxon>Metazoa</taxon>
        <taxon>Ecdysozoa</taxon>
        <taxon>Arthropoda</taxon>
        <taxon>Chelicerata</taxon>
        <taxon>Arachnida</taxon>
        <taxon>Pseudoscorpiones</taxon>
        <taxon>Cheliferoidea</taxon>
        <taxon>Chernetidae</taxon>
        <taxon>Cordylochernes</taxon>
    </lineage>
</organism>
<keyword evidence="3" id="KW-0479">Metal-binding</keyword>
<evidence type="ECO:0000256" key="1">
    <source>
        <dbReference type="ARBA" id="ARBA00010617"/>
    </source>
</evidence>
<gene>
    <name evidence="7" type="ORF">LAZ67_19002295</name>
</gene>
<proteinExistence type="inferred from homology"/>
<evidence type="ECO:0000313" key="7">
    <source>
        <dbReference type="EMBL" id="UYV80966.1"/>
    </source>
</evidence>
<dbReference type="PANTHER" id="PTHR24302:SF15">
    <property type="entry name" value="FATTY-ACID PEROXYGENASE"/>
    <property type="match status" value="1"/>
</dbReference>
<sequence length="307" mass="34639">MTKTITRLRTKHYNGMTIHPNGTRTYRACNNCPGVELTPTHIFSCPAMAAALQKIDLDPEQQLYTPKIVDIADALRQRRLKFSTFHQLGIPGPKPSFLWGNLPEINAKGIGVCMVQWYRQYGDVFGVYFGAKPFLCVANPDALRNFMVKEFNNFTDKDMFLEGFGMDDDRIEVALEGLRGEAWKNMRAKLSPTFSTGKVRQMGPFVLSKWAELERRMECHVGRTVDIGALTEAAIMEISISVFAGVKEPVQERPNCRMAKAIRAALAPSFSDLPIMLSCKCISSVTYHPEICFLRINKRFLYIAQLG</sequence>
<evidence type="ECO:0000256" key="4">
    <source>
        <dbReference type="ARBA" id="ARBA00023002"/>
    </source>
</evidence>
<name>A0ABY6LID7_9ARAC</name>
<evidence type="ECO:0000256" key="6">
    <source>
        <dbReference type="ARBA" id="ARBA00023033"/>
    </source>
</evidence>
<dbReference type="InterPro" id="IPR001128">
    <property type="entry name" value="Cyt_P450"/>
</dbReference>
<dbReference type="Proteomes" id="UP001235939">
    <property type="component" value="Chromosome 19"/>
</dbReference>
<keyword evidence="6" id="KW-0503">Monooxygenase</keyword>
<dbReference type="SUPFAM" id="SSF48264">
    <property type="entry name" value="Cytochrome P450"/>
    <property type="match status" value="1"/>
</dbReference>
<protein>
    <submittedName>
        <fullName evidence="7">CYP3A4</fullName>
    </submittedName>
</protein>
<dbReference type="Pfam" id="PF00067">
    <property type="entry name" value="p450"/>
    <property type="match status" value="1"/>
</dbReference>
<evidence type="ECO:0000256" key="5">
    <source>
        <dbReference type="ARBA" id="ARBA00023004"/>
    </source>
</evidence>
<evidence type="ECO:0000256" key="2">
    <source>
        <dbReference type="ARBA" id="ARBA00022617"/>
    </source>
</evidence>
<keyword evidence="2" id="KW-0349">Heme</keyword>
<keyword evidence="8" id="KW-1185">Reference proteome</keyword>
<dbReference type="EMBL" id="CP092881">
    <property type="protein sequence ID" value="UYV80966.1"/>
    <property type="molecule type" value="Genomic_DNA"/>
</dbReference>
<reference evidence="7 8" key="1">
    <citation type="submission" date="2022-01" db="EMBL/GenBank/DDBJ databases">
        <title>A chromosomal length assembly of Cordylochernes scorpioides.</title>
        <authorList>
            <person name="Zeh D."/>
            <person name="Zeh J."/>
        </authorList>
    </citation>
    <scope>NUCLEOTIDE SEQUENCE [LARGE SCALE GENOMIC DNA]</scope>
    <source>
        <strain evidence="7">IN4F17</strain>
        <tissue evidence="7">Whole Body</tissue>
    </source>
</reference>
<keyword evidence="4" id="KW-0560">Oxidoreductase</keyword>
<dbReference type="InterPro" id="IPR050705">
    <property type="entry name" value="Cytochrome_P450_3A"/>
</dbReference>
<comment type="similarity">
    <text evidence="1">Belongs to the cytochrome P450 family.</text>
</comment>
<dbReference type="PANTHER" id="PTHR24302">
    <property type="entry name" value="CYTOCHROME P450 FAMILY 3"/>
    <property type="match status" value="1"/>
</dbReference>
<evidence type="ECO:0000313" key="8">
    <source>
        <dbReference type="Proteomes" id="UP001235939"/>
    </source>
</evidence>
<dbReference type="InterPro" id="IPR036396">
    <property type="entry name" value="Cyt_P450_sf"/>
</dbReference>
<evidence type="ECO:0000256" key="3">
    <source>
        <dbReference type="ARBA" id="ARBA00022723"/>
    </source>
</evidence>
<keyword evidence="5" id="KW-0408">Iron</keyword>
<accession>A0ABY6LID7</accession>